<evidence type="ECO:0000313" key="8">
    <source>
        <dbReference type="EMBL" id="VDM55081.1"/>
    </source>
</evidence>
<evidence type="ECO:0000256" key="6">
    <source>
        <dbReference type="SAM" id="Phobius"/>
    </source>
</evidence>
<evidence type="ECO:0000256" key="3">
    <source>
        <dbReference type="ARBA" id="ARBA00022837"/>
    </source>
</evidence>
<dbReference type="WBParaSite" id="ACOC_0000349501-mRNA-1">
    <property type="protein sequence ID" value="ACOC_0000349501-mRNA-1"/>
    <property type="gene ID" value="ACOC_0000349501"/>
</dbReference>
<sequence>LKAVDLDAGENGRVSYRIVSGNDYNIFTVESEGGALIFNQLDDEQLLKHTDGKWILYVEARDHGRIPRASILALLIVVELKSWSGMAPFFVIPSYQVVVSENAPIDRPARSAVVSLKFIVLPVDEFSPVFTQSSYTFQIPLEAASGTIVGEVHAVDADGGVHGIPEYRIEPLSDLVTVEKSSGVVLLKAKPDGRRNNTVQQITVIAASSHIQQTRAVINLEIGDFLLSTANSSLSSNIFKIGAAAIAVLAVLLACLLGCCLFGYQSSKLEEVNSPHKQTYSVSRGRNVEISREGVCRLACSSKQDLPSNIVQKSTSSSSSALSNSALRNSLISHREGTSTRSQPDSGIDQDSASVNSSITEYLISIGVNPNLNLSRPRLHRPDTIDSAINEYTYARLDDVLPSAQISESADKLEGFYQVCYCIVSTFLDAQLI</sequence>
<dbReference type="EMBL" id="UYYA01001083">
    <property type="protein sequence ID" value="VDM55081.1"/>
    <property type="molecule type" value="Genomic_DNA"/>
</dbReference>
<keyword evidence="6" id="KW-0812">Transmembrane</keyword>
<dbReference type="InterPro" id="IPR039808">
    <property type="entry name" value="Cadherin"/>
</dbReference>
<dbReference type="Proteomes" id="UP000267027">
    <property type="component" value="Unassembled WGS sequence"/>
</dbReference>
<dbReference type="CDD" id="cd11304">
    <property type="entry name" value="Cadherin_repeat"/>
    <property type="match status" value="2"/>
</dbReference>
<dbReference type="GO" id="GO:0005912">
    <property type="term" value="C:adherens junction"/>
    <property type="evidence" value="ECO:0007669"/>
    <property type="project" value="TreeGrafter"/>
</dbReference>
<dbReference type="GO" id="GO:0034332">
    <property type="term" value="P:adherens junction organization"/>
    <property type="evidence" value="ECO:0007669"/>
    <property type="project" value="TreeGrafter"/>
</dbReference>
<evidence type="ECO:0000313" key="9">
    <source>
        <dbReference type="Proteomes" id="UP000267027"/>
    </source>
</evidence>
<feature type="domain" description="Cadherin" evidence="7">
    <location>
        <begin position="1"/>
        <end position="90"/>
    </location>
</feature>
<dbReference type="PROSITE" id="PS50268">
    <property type="entry name" value="CADHERIN_2"/>
    <property type="match status" value="2"/>
</dbReference>
<keyword evidence="3 5" id="KW-0106">Calcium</keyword>
<evidence type="ECO:0000256" key="1">
    <source>
        <dbReference type="ARBA" id="ARBA00004370"/>
    </source>
</evidence>
<accession>A0A158PFJ2</accession>
<dbReference type="AlphaFoldDB" id="A0A158PFJ2"/>
<proteinExistence type="predicted"/>
<evidence type="ECO:0000256" key="5">
    <source>
        <dbReference type="PROSITE-ProRule" id="PRU00043"/>
    </source>
</evidence>
<evidence type="ECO:0000256" key="2">
    <source>
        <dbReference type="ARBA" id="ARBA00022737"/>
    </source>
</evidence>
<dbReference type="GO" id="GO:0016342">
    <property type="term" value="C:catenin complex"/>
    <property type="evidence" value="ECO:0007669"/>
    <property type="project" value="TreeGrafter"/>
</dbReference>
<evidence type="ECO:0000259" key="7">
    <source>
        <dbReference type="PROSITE" id="PS50268"/>
    </source>
</evidence>
<dbReference type="GO" id="GO:0000902">
    <property type="term" value="P:cell morphogenesis"/>
    <property type="evidence" value="ECO:0007669"/>
    <property type="project" value="TreeGrafter"/>
</dbReference>
<reference evidence="10" key="1">
    <citation type="submission" date="2016-04" db="UniProtKB">
        <authorList>
            <consortium name="WormBaseParasite"/>
        </authorList>
    </citation>
    <scope>IDENTIFICATION</scope>
</reference>
<dbReference type="GO" id="GO:0044331">
    <property type="term" value="P:cell-cell adhesion mediated by cadherin"/>
    <property type="evidence" value="ECO:0007669"/>
    <property type="project" value="TreeGrafter"/>
</dbReference>
<dbReference type="GO" id="GO:0008013">
    <property type="term" value="F:beta-catenin binding"/>
    <property type="evidence" value="ECO:0007669"/>
    <property type="project" value="TreeGrafter"/>
</dbReference>
<dbReference type="SMART" id="SM00112">
    <property type="entry name" value="CA"/>
    <property type="match status" value="2"/>
</dbReference>
<dbReference type="OrthoDB" id="6252479at2759"/>
<dbReference type="Pfam" id="PF00028">
    <property type="entry name" value="Cadherin"/>
    <property type="match status" value="1"/>
</dbReference>
<name>A0A158PFJ2_ANGCS</name>
<protein>
    <submittedName>
        <fullName evidence="10">Cadherin domain-containing protein</fullName>
    </submittedName>
</protein>
<organism evidence="10">
    <name type="scientific">Angiostrongylus costaricensis</name>
    <name type="common">Nematode worm</name>
    <dbReference type="NCBI Taxonomy" id="334426"/>
    <lineage>
        <taxon>Eukaryota</taxon>
        <taxon>Metazoa</taxon>
        <taxon>Ecdysozoa</taxon>
        <taxon>Nematoda</taxon>
        <taxon>Chromadorea</taxon>
        <taxon>Rhabditida</taxon>
        <taxon>Rhabditina</taxon>
        <taxon>Rhabditomorpha</taxon>
        <taxon>Strongyloidea</taxon>
        <taxon>Metastrongylidae</taxon>
        <taxon>Angiostrongylus</taxon>
    </lineage>
</organism>
<dbReference type="STRING" id="334426.A0A158PFJ2"/>
<dbReference type="InterPro" id="IPR002126">
    <property type="entry name" value="Cadherin-like_dom"/>
</dbReference>
<dbReference type="PANTHER" id="PTHR24027:SF439">
    <property type="entry name" value="CADHERIN-RELATED FAMILY MEMBER 3"/>
    <property type="match status" value="1"/>
</dbReference>
<comment type="subcellular location">
    <subcellularLocation>
        <location evidence="1">Membrane</location>
    </subcellularLocation>
</comment>
<feature type="domain" description="Cadherin" evidence="7">
    <location>
        <begin position="131"/>
        <end position="224"/>
    </location>
</feature>
<feature type="transmembrane region" description="Helical" evidence="6">
    <location>
        <begin position="241"/>
        <end position="264"/>
    </location>
</feature>
<dbReference type="Gene3D" id="2.60.40.60">
    <property type="entry name" value="Cadherins"/>
    <property type="match status" value="2"/>
</dbReference>
<dbReference type="GO" id="GO:0016477">
    <property type="term" value="P:cell migration"/>
    <property type="evidence" value="ECO:0007669"/>
    <property type="project" value="TreeGrafter"/>
</dbReference>
<reference evidence="8 9" key="2">
    <citation type="submission" date="2018-11" db="EMBL/GenBank/DDBJ databases">
        <authorList>
            <consortium name="Pathogen Informatics"/>
        </authorList>
    </citation>
    <scope>NUCLEOTIDE SEQUENCE [LARGE SCALE GENOMIC DNA]</scope>
    <source>
        <strain evidence="8 9">Costa Rica</strain>
    </source>
</reference>
<dbReference type="GO" id="GO:0007043">
    <property type="term" value="P:cell-cell junction assembly"/>
    <property type="evidence" value="ECO:0007669"/>
    <property type="project" value="TreeGrafter"/>
</dbReference>
<dbReference type="PRINTS" id="PR00205">
    <property type="entry name" value="CADHERIN"/>
</dbReference>
<keyword evidence="6" id="KW-1133">Transmembrane helix</keyword>
<dbReference type="PANTHER" id="PTHR24027">
    <property type="entry name" value="CADHERIN-23"/>
    <property type="match status" value="1"/>
</dbReference>
<keyword evidence="4 6" id="KW-0472">Membrane</keyword>
<dbReference type="GO" id="GO:0045296">
    <property type="term" value="F:cadherin binding"/>
    <property type="evidence" value="ECO:0007669"/>
    <property type="project" value="TreeGrafter"/>
</dbReference>
<dbReference type="GO" id="GO:0007156">
    <property type="term" value="P:homophilic cell adhesion via plasma membrane adhesion molecules"/>
    <property type="evidence" value="ECO:0007669"/>
    <property type="project" value="InterPro"/>
</dbReference>
<dbReference type="GO" id="GO:0005509">
    <property type="term" value="F:calcium ion binding"/>
    <property type="evidence" value="ECO:0007669"/>
    <property type="project" value="UniProtKB-UniRule"/>
</dbReference>
<gene>
    <name evidence="8" type="ORF">ACOC_LOCUS3496</name>
</gene>
<dbReference type="GO" id="GO:0016339">
    <property type="term" value="P:calcium-dependent cell-cell adhesion via plasma membrane cell adhesion molecules"/>
    <property type="evidence" value="ECO:0007669"/>
    <property type="project" value="TreeGrafter"/>
</dbReference>
<evidence type="ECO:0000313" key="10">
    <source>
        <dbReference type="WBParaSite" id="ACOC_0000349501-mRNA-1"/>
    </source>
</evidence>
<dbReference type="InterPro" id="IPR015919">
    <property type="entry name" value="Cadherin-like_sf"/>
</dbReference>
<keyword evidence="9" id="KW-1185">Reference proteome</keyword>
<keyword evidence="2" id="KW-0677">Repeat</keyword>
<evidence type="ECO:0000256" key="4">
    <source>
        <dbReference type="ARBA" id="ARBA00023136"/>
    </source>
</evidence>
<dbReference type="SUPFAM" id="SSF49313">
    <property type="entry name" value="Cadherin-like"/>
    <property type="match status" value="2"/>
</dbReference>